<evidence type="ECO:0000256" key="1">
    <source>
        <dbReference type="ARBA" id="ARBA00010088"/>
    </source>
</evidence>
<organism evidence="7 8">
    <name type="scientific">Nocardia panacis</name>
    <dbReference type="NCBI Taxonomy" id="2340916"/>
    <lineage>
        <taxon>Bacteria</taxon>
        <taxon>Bacillati</taxon>
        <taxon>Actinomycetota</taxon>
        <taxon>Actinomycetes</taxon>
        <taxon>Mycobacteriales</taxon>
        <taxon>Nocardiaceae</taxon>
        <taxon>Nocardia</taxon>
    </lineage>
</organism>
<dbReference type="InterPro" id="IPR029058">
    <property type="entry name" value="AB_hydrolase_fold"/>
</dbReference>
<dbReference type="InterPro" id="IPR013595">
    <property type="entry name" value="Pept_S33_TAP-like_C"/>
</dbReference>
<keyword evidence="2 4" id="KW-0732">Signal</keyword>
<feature type="domain" description="Peptidase S33 tripeptidyl aminopeptidase-like C-terminal" evidence="6">
    <location>
        <begin position="394"/>
        <end position="488"/>
    </location>
</feature>
<dbReference type="Pfam" id="PF00561">
    <property type="entry name" value="Abhydrolase_1"/>
    <property type="match status" value="1"/>
</dbReference>
<keyword evidence="3 7" id="KW-0378">Hydrolase</keyword>
<sequence length="500" mass="54007">MRCATAVLTLVAGLCTAGSATAESGADLARFYGQQVDWHQCADAGLVKEGAQCAEVTVPLDYGRLTGPTMKIAVSRIEAKDKDNRQGVLLSNPGGPASSGLDAFDLIGDVIEPEVLNRYDVIGFDPRGVARSGAPKPCGWPVSNPIRSAGVDLAGFVAETLLQAQMAGSCLTWDATTPRYLTTRNTARDMDVIRGVLGAPRISYFGLSYGTYLGAVYTQMFPGRTDRMVYDSVVDPGRYWLGMQQDWGAADEAGLDDWAAWTAEHDDTYHLGATAPEVRAGVEGLIQHAARTPIPVAGFGVDEHLLPNILWTMLRDARLNDTLARTIRTLVDLADGRSPEINKELLQQVDSARTDEYSVMAMIWCGDAPMPADPAWYWRAIEAARPTQPVFAALANNIQPCAFWPAPLEPPTVVDNAAPALILQATGDNRTPYVEAVGLHQKLSASRLVTLQDVRIHMVLRPGLSSCVLDTANAYFRDGTLPEEDRTCYANPTPAEPHPA</sequence>
<proteinExistence type="inferred from homology"/>
<dbReference type="InterPro" id="IPR051601">
    <property type="entry name" value="Serine_prot/Carboxylest_S33"/>
</dbReference>
<comment type="similarity">
    <text evidence="1">Belongs to the peptidase S33 family.</text>
</comment>
<evidence type="ECO:0000313" key="7">
    <source>
        <dbReference type="EMBL" id="RJO72950.1"/>
    </source>
</evidence>
<dbReference type="PANTHER" id="PTHR43248:SF29">
    <property type="entry name" value="TRIPEPTIDYL AMINOPEPTIDASE"/>
    <property type="match status" value="1"/>
</dbReference>
<accession>A0A3A4K423</accession>
<feature type="domain" description="AB hydrolase-1" evidence="5">
    <location>
        <begin position="88"/>
        <end position="270"/>
    </location>
</feature>
<dbReference type="InterPro" id="IPR000073">
    <property type="entry name" value="AB_hydrolase_1"/>
</dbReference>
<evidence type="ECO:0000256" key="2">
    <source>
        <dbReference type="ARBA" id="ARBA00022729"/>
    </source>
</evidence>
<feature type="signal peptide" evidence="4">
    <location>
        <begin position="1"/>
        <end position="22"/>
    </location>
</feature>
<evidence type="ECO:0000259" key="6">
    <source>
        <dbReference type="Pfam" id="PF08386"/>
    </source>
</evidence>
<dbReference type="SUPFAM" id="SSF53474">
    <property type="entry name" value="alpha/beta-Hydrolases"/>
    <property type="match status" value="1"/>
</dbReference>
<evidence type="ECO:0000259" key="5">
    <source>
        <dbReference type="Pfam" id="PF00561"/>
    </source>
</evidence>
<dbReference type="GO" id="GO:0016787">
    <property type="term" value="F:hydrolase activity"/>
    <property type="evidence" value="ECO:0007669"/>
    <property type="project" value="UniProtKB-KW"/>
</dbReference>
<dbReference type="Pfam" id="PF08386">
    <property type="entry name" value="Abhydrolase_4"/>
    <property type="match status" value="1"/>
</dbReference>
<evidence type="ECO:0000256" key="4">
    <source>
        <dbReference type="SAM" id="SignalP"/>
    </source>
</evidence>
<evidence type="ECO:0000313" key="8">
    <source>
        <dbReference type="Proteomes" id="UP000266677"/>
    </source>
</evidence>
<dbReference type="Gene3D" id="3.40.50.1820">
    <property type="entry name" value="alpha/beta hydrolase"/>
    <property type="match status" value="1"/>
</dbReference>
<dbReference type="OrthoDB" id="4447445at2"/>
<dbReference type="EMBL" id="QZFU01000024">
    <property type="protein sequence ID" value="RJO72950.1"/>
    <property type="molecule type" value="Genomic_DNA"/>
</dbReference>
<comment type="caution">
    <text evidence="7">The sequence shown here is derived from an EMBL/GenBank/DDBJ whole genome shotgun (WGS) entry which is preliminary data.</text>
</comment>
<gene>
    <name evidence="7" type="ORF">D5S18_21955</name>
</gene>
<name>A0A3A4K423_9NOCA</name>
<reference evidence="7 8" key="1">
    <citation type="submission" date="2018-09" db="EMBL/GenBank/DDBJ databases">
        <title>YIM PH21274 draft genome.</title>
        <authorList>
            <person name="Miao C."/>
        </authorList>
    </citation>
    <scope>NUCLEOTIDE SEQUENCE [LARGE SCALE GENOMIC DNA]</scope>
    <source>
        <strain evidence="7 8">YIM PH 21724</strain>
    </source>
</reference>
<dbReference type="AlphaFoldDB" id="A0A3A4K423"/>
<evidence type="ECO:0000256" key="3">
    <source>
        <dbReference type="ARBA" id="ARBA00022801"/>
    </source>
</evidence>
<keyword evidence="8" id="KW-1185">Reference proteome</keyword>
<dbReference type="Proteomes" id="UP000266677">
    <property type="component" value="Unassembled WGS sequence"/>
</dbReference>
<protein>
    <submittedName>
        <fullName evidence="7">Alpha/beta fold hydrolase</fullName>
    </submittedName>
</protein>
<feature type="chain" id="PRO_5017446627" evidence="4">
    <location>
        <begin position="23"/>
        <end position="500"/>
    </location>
</feature>
<dbReference type="PANTHER" id="PTHR43248">
    <property type="entry name" value="2-SUCCINYL-6-HYDROXY-2,4-CYCLOHEXADIENE-1-CARBOXYLATE SYNTHASE"/>
    <property type="match status" value="1"/>
</dbReference>